<keyword evidence="1" id="KW-0472">Membrane</keyword>
<name>A0A840L9V3_9BURK</name>
<evidence type="ECO:0000256" key="1">
    <source>
        <dbReference type="SAM" id="Phobius"/>
    </source>
</evidence>
<keyword evidence="3" id="KW-1185">Reference proteome</keyword>
<evidence type="ECO:0000313" key="3">
    <source>
        <dbReference type="Proteomes" id="UP000562027"/>
    </source>
</evidence>
<reference evidence="2 3" key="1">
    <citation type="submission" date="2020-08" db="EMBL/GenBank/DDBJ databases">
        <title>Functional genomics of gut bacteria from endangered species of beetles.</title>
        <authorList>
            <person name="Carlos-Shanley C."/>
        </authorList>
    </citation>
    <scope>NUCLEOTIDE SEQUENCE [LARGE SCALE GENOMIC DNA]</scope>
    <source>
        <strain evidence="2 3">S00239</strain>
    </source>
</reference>
<dbReference type="RefSeq" id="WP_409993748.1">
    <property type="nucleotide sequence ID" value="NZ_JACHLP010000006.1"/>
</dbReference>
<feature type="transmembrane region" description="Helical" evidence="1">
    <location>
        <begin position="24"/>
        <end position="44"/>
    </location>
</feature>
<feature type="transmembrane region" description="Helical" evidence="1">
    <location>
        <begin position="90"/>
        <end position="113"/>
    </location>
</feature>
<gene>
    <name evidence="2" type="ORF">HNP55_003075</name>
</gene>
<accession>A0A840L9V3</accession>
<comment type="caution">
    <text evidence="2">The sequence shown here is derived from an EMBL/GenBank/DDBJ whole genome shotgun (WGS) entry which is preliminary data.</text>
</comment>
<sequence>MALGEDMASQAPGLPAGMQQGLRLLRWSLVSVWLLTSVFSVLELNGQSSALLVQAGVRDAQLRTVLVLGGAGVDLLLGLAMLLFPGRRSYAAAFAGMVLMTVLAGVLLPDLWLHPLGPLMKNLPIAAALWLLWRQGA</sequence>
<organism evidence="2 3">
    <name type="scientific">Roseateles oligotrophus</name>
    <dbReference type="NCBI Taxonomy" id="1769250"/>
    <lineage>
        <taxon>Bacteria</taxon>
        <taxon>Pseudomonadati</taxon>
        <taxon>Pseudomonadota</taxon>
        <taxon>Betaproteobacteria</taxon>
        <taxon>Burkholderiales</taxon>
        <taxon>Sphaerotilaceae</taxon>
        <taxon>Roseateles</taxon>
    </lineage>
</organism>
<proteinExistence type="predicted"/>
<keyword evidence="1" id="KW-1133">Transmembrane helix</keyword>
<dbReference type="Proteomes" id="UP000562027">
    <property type="component" value="Unassembled WGS sequence"/>
</dbReference>
<protein>
    <recommendedName>
        <fullName evidence="4">DoxX-like protein</fullName>
    </recommendedName>
</protein>
<dbReference type="AlphaFoldDB" id="A0A840L9V3"/>
<dbReference type="InterPro" id="IPR025695">
    <property type="entry name" value="DoxX-like"/>
</dbReference>
<evidence type="ECO:0000313" key="2">
    <source>
        <dbReference type="EMBL" id="MBB4844531.1"/>
    </source>
</evidence>
<keyword evidence="1" id="KW-0812">Transmembrane</keyword>
<dbReference type="Pfam" id="PF13781">
    <property type="entry name" value="DoxX_3"/>
    <property type="match status" value="1"/>
</dbReference>
<feature type="transmembrane region" description="Helical" evidence="1">
    <location>
        <begin position="65"/>
        <end position="84"/>
    </location>
</feature>
<evidence type="ECO:0008006" key="4">
    <source>
        <dbReference type="Google" id="ProtNLM"/>
    </source>
</evidence>
<dbReference type="EMBL" id="JACHLP010000006">
    <property type="protein sequence ID" value="MBB4844531.1"/>
    <property type="molecule type" value="Genomic_DNA"/>
</dbReference>